<dbReference type="RefSeq" id="XP_011501462.1">
    <property type="nucleotide sequence ID" value="XM_011503160.1"/>
</dbReference>
<feature type="signal peptide" evidence="2">
    <location>
        <begin position="1"/>
        <end position="20"/>
    </location>
</feature>
<dbReference type="InterPro" id="IPR031959">
    <property type="entry name" value="DUF4779"/>
</dbReference>
<dbReference type="AlphaFoldDB" id="A0AAJ6YNU0"/>
<evidence type="ECO:0000256" key="1">
    <source>
        <dbReference type="SAM" id="MobiDB-lite"/>
    </source>
</evidence>
<dbReference type="GeneID" id="105365076"/>
<protein>
    <submittedName>
        <fullName evidence="4">Protein argonaute-2-like</fullName>
    </submittedName>
</protein>
<keyword evidence="2" id="KW-0732">Signal</keyword>
<accession>A0AAJ6YNU0</accession>
<evidence type="ECO:0000313" key="3">
    <source>
        <dbReference type="Proteomes" id="UP000695007"/>
    </source>
</evidence>
<dbReference type="Proteomes" id="UP000695007">
    <property type="component" value="Unplaced"/>
</dbReference>
<feature type="region of interest" description="Disordered" evidence="1">
    <location>
        <begin position="250"/>
        <end position="323"/>
    </location>
</feature>
<evidence type="ECO:0000313" key="4">
    <source>
        <dbReference type="RefSeq" id="XP_011501462.1"/>
    </source>
</evidence>
<feature type="compositionally biased region" description="Basic and acidic residues" evidence="1">
    <location>
        <begin position="250"/>
        <end position="305"/>
    </location>
</feature>
<evidence type="ECO:0000256" key="2">
    <source>
        <dbReference type="SAM" id="SignalP"/>
    </source>
</evidence>
<feature type="region of interest" description="Disordered" evidence="1">
    <location>
        <begin position="107"/>
        <end position="204"/>
    </location>
</feature>
<dbReference type="Pfam" id="PF16009">
    <property type="entry name" value="DUF4779"/>
    <property type="match status" value="1"/>
</dbReference>
<name>A0AAJ6YNU0_9HYME</name>
<feature type="chain" id="PRO_5042599325" evidence="2">
    <location>
        <begin position="21"/>
        <end position="323"/>
    </location>
</feature>
<organism evidence="3 4">
    <name type="scientific">Ceratosolen solmsi marchali</name>
    <dbReference type="NCBI Taxonomy" id="326594"/>
    <lineage>
        <taxon>Eukaryota</taxon>
        <taxon>Metazoa</taxon>
        <taxon>Ecdysozoa</taxon>
        <taxon>Arthropoda</taxon>
        <taxon>Hexapoda</taxon>
        <taxon>Insecta</taxon>
        <taxon>Pterygota</taxon>
        <taxon>Neoptera</taxon>
        <taxon>Endopterygota</taxon>
        <taxon>Hymenoptera</taxon>
        <taxon>Apocrita</taxon>
        <taxon>Proctotrupomorpha</taxon>
        <taxon>Chalcidoidea</taxon>
        <taxon>Agaonidae</taxon>
        <taxon>Agaoninae</taxon>
        <taxon>Ceratosolen</taxon>
    </lineage>
</organism>
<reference evidence="4" key="1">
    <citation type="submission" date="2025-08" db="UniProtKB">
        <authorList>
            <consortium name="RefSeq"/>
        </authorList>
    </citation>
    <scope>IDENTIFICATION</scope>
</reference>
<sequence length="323" mass="36705">MRLLVVRVLASVLLAMATDSIPMRTARTMMSLTKMSDLEGAASGYAYDQRQSLPVSYVQYTSHGPGPYAYTDYGQYDDGLGALAPYYPLVHHYESPYQLHDRLDEHRHQQRGEDGSFEEGEGSERRAEDNSAHGEREEKGYGSQHEFDRGENEDREAAHQEGEYKEEAGHEGGHDESNSEYDAHDEAEAGQEGANFGKKAYRKKGHRTSGFHNVYHKDEYKKDTDFYDEDHNGGHYENYGAFDAHRKDEAAGYEKGGKHDSAYDLGKHGQEGYHNKGLEHNLRKGHQGAEGEDTYREEHTDYDKKAARHHANQHGFKQAHGYR</sequence>
<keyword evidence="3" id="KW-1185">Reference proteome</keyword>
<feature type="compositionally biased region" description="Basic and acidic residues" evidence="1">
    <location>
        <begin position="122"/>
        <end position="187"/>
    </location>
</feature>
<dbReference type="KEGG" id="csol:105365076"/>
<gene>
    <name evidence="4" type="primary">LOC105365076</name>
</gene>
<proteinExistence type="predicted"/>